<evidence type="ECO:0000256" key="6">
    <source>
        <dbReference type="ARBA" id="ARBA00022960"/>
    </source>
</evidence>
<dbReference type="RefSeq" id="WP_100002127.1">
    <property type="nucleotide sequence ID" value="NZ_CP017941.1"/>
</dbReference>
<evidence type="ECO:0000256" key="5">
    <source>
        <dbReference type="ARBA" id="ARBA00022801"/>
    </source>
</evidence>
<feature type="active site" description="Nucleophile" evidence="9">
    <location>
        <position position="163"/>
    </location>
</feature>
<dbReference type="GO" id="GO:0071555">
    <property type="term" value="P:cell wall organization"/>
    <property type="evidence" value="ECO:0007669"/>
    <property type="project" value="UniProtKB-UniRule"/>
</dbReference>
<evidence type="ECO:0000313" key="13">
    <source>
        <dbReference type="Proteomes" id="UP000232163"/>
    </source>
</evidence>
<dbReference type="Pfam" id="PF03734">
    <property type="entry name" value="YkuD"/>
    <property type="match status" value="1"/>
</dbReference>
<feature type="chain" id="PRO_5014705711" description="L,D-TPase catalytic domain-containing protein" evidence="10">
    <location>
        <begin position="24"/>
        <end position="188"/>
    </location>
</feature>
<dbReference type="KEGG" id="pht:BLM14_22440"/>
<dbReference type="Gene3D" id="2.40.440.10">
    <property type="entry name" value="L,D-transpeptidase catalytic domain-like"/>
    <property type="match status" value="1"/>
</dbReference>
<dbReference type="CDD" id="cd16913">
    <property type="entry name" value="YkuD_like"/>
    <property type="match status" value="1"/>
</dbReference>
<comment type="pathway">
    <text evidence="1 9">Cell wall biogenesis; peptidoglycan biosynthesis.</text>
</comment>
<keyword evidence="10" id="KW-0732">Signal</keyword>
<dbReference type="GO" id="GO:0008360">
    <property type="term" value="P:regulation of cell shape"/>
    <property type="evidence" value="ECO:0007669"/>
    <property type="project" value="UniProtKB-UniRule"/>
</dbReference>
<evidence type="ECO:0000256" key="1">
    <source>
        <dbReference type="ARBA" id="ARBA00004752"/>
    </source>
</evidence>
<evidence type="ECO:0000256" key="7">
    <source>
        <dbReference type="ARBA" id="ARBA00022984"/>
    </source>
</evidence>
<sequence length="188" mass="20777">MITRRWFIAGLAITVLAPGSALAQSKKRPFELDPKFEPHSVPYETDLPAGSVVVDPKNKFLYLIENPYSAHRYGIGVGRAGLAWSGEAVVGRKAVWPRWIPTDDMITRDPAKYGKYAVGVDGGPENPLGARALYLFRDNRDTYYRIHGTNEPWTIGKAVSNGCIRMINDHVIELYDYVGVGATVVVLG</sequence>
<dbReference type="PANTHER" id="PTHR30582">
    <property type="entry name" value="L,D-TRANSPEPTIDASE"/>
    <property type="match status" value="1"/>
</dbReference>
<keyword evidence="3" id="KW-0328">Glycosyltransferase</keyword>
<organism evidence="12 13">
    <name type="scientific">Phyllobacterium zundukense</name>
    <dbReference type="NCBI Taxonomy" id="1867719"/>
    <lineage>
        <taxon>Bacteria</taxon>
        <taxon>Pseudomonadati</taxon>
        <taxon>Pseudomonadota</taxon>
        <taxon>Alphaproteobacteria</taxon>
        <taxon>Hyphomicrobiales</taxon>
        <taxon>Phyllobacteriaceae</taxon>
        <taxon>Phyllobacterium</taxon>
    </lineage>
</organism>
<evidence type="ECO:0000256" key="8">
    <source>
        <dbReference type="ARBA" id="ARBA00023316"/>
    </source>
</evidence>
<dbReference type="InterPro" id="IPR038063">
    <property type="entry name" value="Transpep_catalytic_dom"/>
</dbReference>
<keyword evidence="8 9" id="KW-0961">Cell wall biogenesis/degradation</keyword>
<feature type="domain" description="L,D-TPase catalytic" evidence="11">
    <location>
        <begin position="50"/>
        <end position="187"/>
    </location>
</feature>
<proteinExistence type="inferred from homology"/>
<dbReference type="InterPro" id="IPR050979">
    <property type="entry name" value="LD-transpeptidase"/>
</dbReference>
<dbReference type="EMBL" id="MZMT01000024">
    <property type="protein sequence ID" value="PIO45040.1"/>
    <property type="molecule type" value="Genomic_DNA"/>
</dbReference>
<dbReference type="InterPro" id="IPR005490">
    <property type="entry name" value="LD_TPept_cat_dom"/>
</dbReference>
<dbReference type="SUPFAM" id="SSF141523">
    <property type="entry name" value="L,D-transpeptidase catalytic domain-like"/>
    <property type="match status" value="1"/>
</dbReference>
<evidence type="ECO:0000256" key="3">
    <source>
        <dbReference type="ARBA" id="ARBA00022676"/>
    </source>
</evidence>
<feature type="signal peptide" evidence="10">
    <location>
        <begin position="1"/>
        <end position="23"/>
    </location>
</feature>
<dbReference type="GO" id="GO:0005576">
    <property type="term" value="C:extracellular region"/>
    <property type="evidence" value="ECO:0007669"/>
    <property type="project" value="TreeGrafter"/>
</dbReference>
<dbReference type="UniPathway" id="UPA00219"/>
<dbReference type="GO" id="GO:0071972">
    <property type="term" value="F:peptidoglycan L,D-transpeptidase activity"/>
    <property type="evidence" value="ECO:0007669"/>
    <property type="project" value="TreeGrafter"/>
</dbReference>
<accession>A0A2N9VZX2</accession>
<keyword evidence="5" id="KW-0378">Hydrolase</keyword>
<name>A0A2N9VZX2_9HYPH</name>
<dbReference type="Proteomes" id="UP000232163">
    <property type="component" value="Unassembled WGS sequence"/>
</dbReference>
<dbReference type="GO" id="GO:0016757">
    <property type="term" value="F:glycosyltransferase activity"/>
    <property type="evidence" value="ECO:0007669"/>
    <property type="project" value="UniProtKB-KW"/>
</dbReference>
<reference evidence="13" key="1">
    <citation type="journal article" date="2017" name="Int J Environ Stud">
        <title>Does the Miocene-Pliocene relict legume Oxytropis triphylla form nitrogen-fixing nodules with a combination of bacterial strains?</title>
        <authorList>
            <person name="Safronova V."/>
            <person name="Belimov A."/>
            <person name="Sazanova A."/>
            <person name="Kuznetsova I."/>
            <person name="Popova J."/>
            <person name="Andronov E."/>
            <person name="Verkhozina A."/>
            <person name="Tikhonovich I."/>
        </authorList>
    </citation>
    <scope>NUCLEOTIDE SEQUENCE [LARGE SCALE GENOMIC DNA]</scope>
    <source>
        <strain evidence="13">Tri-38</strain>
    </source>
</reference>
<protein>
    <recommendedName>
        <fullName evidence="11">L,D-TPase catalytic domain-containing protein</fullName>
    </recommendedName>
</protein>
<evidence type="ECO:0000313" key="12">
    <source>
        <dbReference type="EMBL" id="PIO45040.1"/>
    </source>
</evidence>
<dbReference type="FunFam" id="2.40.440.10:FF:000002">
    <property type="entry name" value="L,D-transpeptidase ErfK/SrfK"/>
    <property type="match status" value="1"/>
</dbReference>
<evidence type="ECO:0000256" key="10">
    <source>
        <dbReference type="SAM" id="SignalP"/>
    </source>
</evidence>
<comment type="caution">
    <text evidence="12">The sequence shown here is derived from an EMBL/GenBank/DDBJ whole genome shotgun (WGS) entry which is preliminary data.</text>
</comment>
<keyword evidence="13" id="KW-1185">Reference proteome</keyword>
<dbReference type="OrthoDB" id="9795305at2"/>
<keyword evidence="4" id="KW-0808">Transferase</keyword>
<gene>
    <name evidence="12" type="ORF">B5P45_09550</name>
</gene>
<evidence type="ECO:0000256" key="4">
    <source>
        <dbReference type="ARBA" id="ARBA00022679"/>
    </source>
</evidence>
<keyword evidence="7 9" id="KW-0573">Peptidoglycan synthesis</keyword>
<dbReference type="GO" id="GO:0018104">
    <property type="term" value="P:peptidoglycan-protein cross-linking"/>
    <property type="evidence" value="ECO:0007669"/>
    <property type="project" value="TreeGrafter"/>
</dbReference>
<comment type="similarity">
    <text evidence="2">Belongs to the YkuD family.</text>
</comment>
<dbReference type="PANTHER" id="PTHR30582:SF24">
    <property type="entry name" value="L,D-TRANSPEPTIDASE ERFK_SRFK-RELATED"/>
    <property type="match status" value="1"/>
</dbReference>
<evidence type="ECO:0000256" key="9">
    <source>
        <dbReference type="PROSITE-ProRule" id="PRU01373"/>
    </source>
</evidence>
<evidence type="ECO:0000259" key="11">
    <source>
        <dbReference type="PROSITE" id="PS52029"/>
    </source>
</evidence>
<dbReference type="PROSITE" id="PS52029">
    <property type="entry name" value="LD_TPASE"/>
    <property type="match status" value="1"/>
</dbReference>
<keyword evidence="6 9" id="KW-0133">Cell shape</keyword>
<evidence type="ECO:0000256" key="2">
    <source>
        <dbReference type="ARBA" id="ARBA00005992"/>
    </source>
</evidence>
<dbReference type="AlphaFoldDB" id="A0A2N9VZX2"/>
<feature type="active site" description="Proton donor/acceptor" evidence="9">
    <location>
        <position position="147"/>
    </location>
</feature>